<name>A0ACC0IXN5_9ERIC</name>
<protein>
    <submittedName>
        <fullName evidence="1">Uncharacterized protein</fullName>
    </submittedName>
</protein>
<evidence type="ECO:0000313" key="2">
    <source>
        <dbReference type="Proteomes" id="UP001060215"/>
    </source>
</evidence>
<comment type="caution">
    <text evidence="1">The sequence shown here is derived from an EMBL/GenBank/DDBJ whole genome shotgun (WGS) entry which is preliminary data.</text>
</comment>
<proteinExistence type="predicted"/>
<dbReference type="Proteomes" id="UP001060215">
    <property type="component" value="Chromosome 1"/>
</dbReference>
<dbReference type="EMBL" id="CM045758">
    <property type="protein sequence ID" value="KAI8029772.1"/>
    <property type="molecule type" value="Genomic_DNA"/>
</dbReference>
<reference evidence="1 2" key="1">
    <citation type="journal article" date="2022" name="Plant J.">
        <title>Chromosome-level genome of Camellia lanceoleosa provides a valuable resource for understanding genome evolution and self-incompatibility.</title>
        <authorList>
            <person name="Gong W."/>
            <person name="Xiao S."/>
            <person name="Wang L."/>
            <person name="Liao Z."/>
            <person name="Chang Y."/>
            <person name="Mo W."/>
            <person name="Hu G."/>
            <person name="Li W."/>
            <person name="Zhao G."/>
            <person name="Zhu H."/>
            <person name="Hu X."/>
            <person name="Ji K."/>
            <person name="Xiang X."/>
            <person name="Song Q."/>
            <person name="Yuan D."/>
            <person name="Jin S."/>
            <person name="Zhang L."/>
        </authorList>
    </citation>
    <scope>NUCLEOTIDE SEQUENCE [LARGE SCALE GENOMIC DNA]</scope>
    <source>
        <strain evidence="1">SQ_2022a</strain>
    </source>
</reference>
<organism evidence="1 2">
    <name type="scientific">Camellia lanceoleosa</name>
    <dbReference type="NCBI Taxonomy" id="1840588"/>
    <lineage>
        <taxon>Eukaryota</taxon>
        <taxon>Viridiplantae</taxon>
        <taxon>Streptophyta</taxon>
        <taxon>Embryophyta</taxon>
        <taxon>Tracheophyta</taxon>
        <taxon>Spermatophyta</taxon>
        <taxon>Magnoliopsida</taxon>
        <taxon>eudicotyledons</taxon>
        <taxon>Gunneridae</taxon>
        <taxon>Pentapetalae</taxon>
        <taxon>asterids</taxon>
        <taxon>Ericales</taxon>
        <taxon>Theaceae</taxon>
        <taxon>Camellia</taxon>
    </lineage>
</organism>
<accession>A0ACC0IXN5</accession>
<keyword evidence="2" id="KW-1185">Reference proteome</keyword>
<gene>
    <name evidence="1" type="ORF">LOK49_LG01G02044</name>
</gene>
<evidence type="ECO:0000313" key="1">
    <source>
        <dbReference type="EMBL" id="KAI8029772.1"/>
    </source>
</evidence>
<sequence length="96" mass="10407">MEFETHTLKHTSHSHGALRSLLSLSRSPPPLVWPPPLFLSPPRLSPHRRSSVAADPPLPPHLCRSSSLPHRCCFLSLTAAPPSPPTSLTVAAHCLD</sequence>